<name>A0AAV7W5W5_PLEWA</name>
<organism evidence="2 3">
    <name type="scientific">Pleurodeles waltl</name>
    <name type="common">Iberian ribbed newt</name>
    <dbReference type="NCBI Taxonomy" id="8319"/>
    <lineage>
        <taxon>Eukaryota</taxon>
        <taxon>Metazoa</taxon>
        <taxon>Chordata</taxon>
        <taxon>Craniata</taxon>
        <taxon>Vertebrata</taxon>
        <taxon>Euteleostomi</taxon>
        <taxon>Amphibia</taxon>
        <taxon>Batrachia</taxon>
        <taxon>Caudata</taxon>
        <taxon>Salamandroidea</taxon>
        <taxon>Salamandridae</taxon>
        <taxon>Pleurodelinae</taxon>
        <taxon>Pleurodeles</taxon>
    </lineage>
</organism>
<dbReference type="EMBL" id="JANPWB010000002">
    <property type="protein sequence ID" value="KAJ1209287.1"/>
    <property type="molecule type" value="Genomic_DNA"/>
</dbReference>
<feature type="region of interest" description="Disordered" evidence="1">
    <location>
        <begin position="143"/>
        <end position="252"/>
    </location>
</feature>
<feature type="region of interest" description="Disordered" evidence="1">
    <location>
        <begin position="22"/>
        <end position="43"/>
    </location>
</feature>
<comment type="caution">
    <text evidence="2">The sequence shown here is derived from an EMBL/GenBank/DDBJ whole genome shotgun (WGS) entry which is preliminary data.</text>
</comment>
<gene>
    <name evidence="2" type="ORF">NDU88_004665</name>
</gene>
<sequence>MRIGYETFAKYDISGYQSPIEKNGLAPVQRPAGTGRRAPANKNRDPLTVEFTCCPRPADSTNSTYLLLRGARLTFSESRVFSLRQRASSSAAGPPLRSGGISARDPGHCQHQGQIRGNRGDHSVLPGQVKRWLSSPAVALPRGTALSARRDPRRSSPAAALPSGTALSARRDPRRYILSSRHRTRGSPNQHRHHRLGGPRFTARRDPGLRLEPATHPQRAGEHEEQPQQPENTLLLGGPRIVRDPGRRPRTT</sequence>
<accession>A0AAV7W5W5</accession>
<feature type="compositionally biased region" description="Basic and acidic residues" evidence="1">
    <location>
        <begin position="241"/>
        <end position="252"/>
    </location>
</feature>
<evidence type="ECO:0000313" key="2">
    <source>
        <dbReference type="EMBL" id="KAJ1209287.1"/>
    </source>
</evidence>
<feature type="compositionally biased region" description="Basic residues" evidence="1">
    <location>
        <begin position="180"/>
        <end position="197"/>
    </location>
</feature>
<feature type="region of interest" description="Disordered" evidence="1">
    <location>
        <begin position="84"/>
        <end position="125"/>
    </location>
</feature>
<keyword evidence="3" id="KW-1185">Reference proteome</keyword>
<proteinExistence type="predicted"/>
<reference evidence="2" key="1">
    <citation type="journal article" date="2022" name="bioRxiv">
        <title>Sequencing and chromosome-scale assembly of the giantPleurodeles waltlgenome.</title>
        <authorList>
            <person name="Brown T."/>
            <person name="Elewa A."/>
            <person name="Iarovenko S."/>
            <person name="Subramanian E."/>
            <person name="Araus A.J."/>
            <person name="Petzold A."/>
            <person name="Susuki M."/>
            <person name="Suzuki K.-i.T."/>
            <person name="Hayashi T."/>
            <person name="Toyoda A."/>
            <person name="Oliveira C."/>
            <person name="Osipova E."/>
            <person name="Leigh N.D."/>
            <person name="Simon A."/>
            <person name="Yun M.H."/>
        </authorList>
    </citation>
    <scope>NUCLEOTIDE SEQUENCE</scope>
    <source>
        <strain evidence="2">20211129_DDA</strain>
        <tissue evidence="2">Liver</tissue>
    </source>
</reference>
<dbReference type="Proteomes" id="UP001066276">
    <property type="component" value="Chromosome 1_2"/>
</dbReference>
<dbReference type="AlphaFoldDB" id="A0AAV7W5W5"/>
<protein>
    <submittedName>
        <fullName evidence="2">Uncharacterized protein</fullName>
    </submittedName>
</protein>
<evidence type="ECO:0000256" key="1">
    <source>
        <dbReference type="SAM" id="MobiDB-lite"/>
    </source>
</evidence>
<evidence type="ECO:0000313" key="3">
    <source>
        <dbReference type="Proteomes" id="UP001066276"/>
    </source>
</evidence>